<keyword evidence="3" id="KW-1185">Reference proteome</keyword>
<feature type="domain" description="N-acetyltransferase" evidence="1">
    <location>
        <begin position="10"/>
        <end position="165"/>
    </location>
</feature>
<dbReference type="SUPFAM" id="SSF55729">
    <property type="entry name" value="Acyl-CoA N-acyltransferases (Nat)"/>
    <property type="match status" value="1"/>
</dbReference>
<protein>
    <submittedName>
        <fullName evidence="2">GNAT family N-acetyltransferase</fullName>
    </submittedName>
</protein>
<dbReference type="PANTHER" id="PTHR43792">
    <property type="entry name" value="GNAT FAMILY, PUTATIVE (AFU_ORTHOLOGUE AFUA_3G00765)-RELATED-RELATED"/>
    <property type="match status" value="1"/>
</dbReference>
<organism evidence="2 3">
    <name type="scientific">Phyllobacterium myrsinacearum</name>
    <dbReference type="NCBI Taxonomy" id="28101"/>
    <lineage>
        <taxon>Bacteria</taxon>
        <taxon>Pseudomonadati</taxon>
        <taxon>Pseudomonadota</taxon>
        <taxon>Alphaproteobacteria</taxon>
        <taxon>Hyphomicrobiales</taxon>
        <taxon>Phyllobacteriaceae</taxon>
        <taxon>Phyllobacterium</taxon>
    </lineage>
</organism>
<gene>
    <name evidence="2" type="ORF">C5750_13530</name>
</gene>
<dbReference type="InterPro" id="IPR016181">
    <property type="entry name" value="Acyl_CoA_acyltransferase"/>
</dbReference>
<evidence type="ECO:0000313" key="2">
    <source>
        <dbReference type="EMBL" id="PRD53393.1"/>
    </source>
</evidence>
<reference evidence="2 3" key="1">
    <citation type="submission" date="2018-02" db="EMBL/GenBank/DDBJ databases">
        <title>The draft genome of Phyllobacterium myrsinacearum DSM5892.</title>
        <authorList>
            <person name="Li L."/>
            <person name="Liu L."/>
            <person name="Zhang X."/>
            <person name="Wang T."/>
        </authorList>
    </citation>
    <scope>NUCLEOTIDE SEQUENCE [LARGE SCALE GENOMIC DNA]</scope>
    <source>
        <strain evidence="2 3">DSM 5892</strain>
    </source>
</reference>
<keyword evidence="2" id="KW-0808">Transferase</keyword>
<evidence type="ECO:0000313" key="3">
    <source>
        <dbReference type="Proteomes" id="UP000238563"/>
    </source>
</evidence>
<dbReference type="Proteomes" id="UP000238563">
    <property type="component" value="Unassembled WGS sequence"/>
</dbReference>
<sequence>MLPVFETDRLFLRPRTAADIEACMAMDRDPEVTKYLPGPWQDPEAHRRFVTARMEADFGPGLGYWSIFAREQPDLFLGWVLLIPDDAVGPDIEIGWRLNRHAWGKGYATEAARPLVVHAFEQVGVERIIAAIHPENAASIHVAQKIGLKAAADGIPYRCFAMSREDFAAARAAF</sequence>
<dbReference type="InterPro" id="IPR000182">
    <property type="entry name" value="GNAT_dom"/>
</dbReference>
<dbReference type="EMBL" id="PVBT01000003">
    <property type="protein sequence ID" value="PRD53393.1"/>
    <property type="molecule type" value="Genomic_DNA"/>
</dbReference>
<dbReference type="InterPro" id="IPR051531">
    <property type="entry name" value="N-acetyltransferase"/>
</dbReference>
<dbReference type="Pfam" id="PF13302">
    <property type="entry name" value="Acetyltransf_3"/>
    <property type="match status" value="1"/>
</dbReference>
<dbReference type="AlphaFoldDB" id="A0A2S9JJV9"/>
<dbReference type="GO" id="GO:0016747">
    <property type="term" value="F:acyltransferase activity, transferring groups other than amino-acyl groups"/>
    <property type="evidence" value="ECO:0007669"/>
    <property type="project" value="InterPro"/>
</dbReference>
<dbReference type="OrthoDB" id="6293260at2"/>
<comment type="caution">
    <text evidence="2">The sequence shown here is derived from an EMBL/GenBank/DDBJ whole genome shotgun (WGS) entry which is preliminary data.</text>
</comment>
<dbReference type="PANTHER" id="PTHR43792:SF1">
    <property type="entry name" value="N-ACETYLTRANSFERASE DOMAIN-CONTAINING PROTEIN"/>
    <property type="match status" value="1"/>
</dbReference>
<evidence type="ECO:0000259" key="1">
    <source>
        <dbReference type="PROSITE" id="PS51186"/>
    </source>
</evidence>
<dbReference type="PROSITE" id="PS51186">
    <property type="entry name" value="GNAT"/>
    <property type="match status" value="1"/>
</dbReference>
<name>A0A2S9JJV9_9HYPH</name>
<proteinExistence type="predicted"/>
<accession>A0A2S9JJV9</accession>
<dbReference type="RefSeq" id="WP_105734397.1">
    <property type="nucleotide sequence ID" value="NZ_PVBT01000003.1"/>
</dbReference>
<dbReference type="Gene3D" id="3.40.630.30">
    <property type="match status" value="1"/>
</dbReference>